<feature type="transmembrane region" description="Helical" evidence="1">
    <location>
        <begin position="84"/>
        <end position="102"/>
    </location>
</feature>
<keyword evidence="3" id="KW-1185">Reference proteome</keyword>
<comment type="caution">
    <text evidence="2">The sequence shown here is derived from an EMBL/GenBank/DDBJ whole genome shotgun (WGS) entry which is preliminary data.</text>
</comment>
<keyword evidence="1" id="KW-1133">Transmembrane helix</keyword>
<keyword evidence="1" id="KW-0472">Membrane</keyword>
<gene>
    <name evidence="2" type="ORF">JOM49_006350</name>
</gene>
<reference evidence="2 3" key="1">
    <citation type="submission" date="2021-03" db="EMBL/GenBank/DDBJ databases">
        <title>Sequencing the genomes of 1000 actinobacteria strains.</title>
        <authorList>
            <person name="Klenk H.-P."/>
        </authorList>
    </citation>
    <scope>NUCLEOTIDE SEQUENCE [LARGE SCALE GENOMIC DNA]</scope>
    <source>
        <strain evidence="2 3">DSM 45510</strain>
    </source>
</reference>
<proteinExistence type="predicted"/>
<protein>
    <submittedName>
        <fullName evidence="2">Uncharacterized protein</fullName>
    </submittedName>
</protein>
<dbReference type="RefSeq" id="WP_209667786.1">
    <property type="nucleotide sequence ID" value="NZ_JAGGMS010000001.1"/>
</dbReference>
<feature type="transmembrane region" description="Helical" evidence="1">
    <location>
        <begin position="54"/>
        <end position="72"/>
    </location>
</feature>
<name>A0ABS4Q124_9PSEU</name>
<evidence type="ECO:0000313" key="2">
    <source>
        <dbReference type="EMBL" id="MBP2184824.1"/>
    </source>
</evidence>
<organism evidence="2 3">
    <name type="scientific">Amycolatopsis magusensis</name>
    <dbReference type="NCBI Taxonomy" id="882444"/>
    <lineage>
        <taxon>Bacteria</taxon>
        <taxon>Bacillati</taxon>
        <taxon>Actinomycetota</taxon>
        <taxon>Actinomycetes</taxon>
        <taxon>Pseudonocardiales</taxon>
        <taxon>Pseudonocardiaceae</taxon>
        <taxon>Amycolatopsis</taxon>
    </lineage>
</organism>
<keyword evidence="1" id="KW-0812">Transmembrane</keyword>
<evidence type="ECO:0000256" key="1">
    <source>
        <dbReference type="SAM" id="Phobius"/>
    </source>
</evidence>
<dbReference type="Proteomes" id="UP000741013">
    <property type="component" value="Unassembled WGS sequence"/>
</dbReference>
<sequence length="143" mass="15554">MTVQPNQHQRLPKALRQTRIVLYVQSLLSIVIGFFITLLVLSLDNGTDDLTAPLLLGVAAIVLALPLLICAIKLHQRLPWVRTLALVFEWITVASGALGLLMTLAQGGVPSGILQLVLGIVVLQSLMKAEVREWFAGRATLPE</sequence>
<evidence type="ECO:0000313" key="3">
    <source>
        <dbReference type="Proteomes" id="UP000741013"/>
    </source>
</evidence>
<accession>A0ABS4Q124</accession>
<feature type="transmembrane region" description="Helical" evidence="1">
    <location>
        <begin position="20"/>
        <end position="42"/>
    </location>
</feature>
<dbReference type="EMBL" id="JAGGMS010000001">
    <property type="protein sequence ID" value="MBP2184824.1"/>
    <property type="molecule type" value="Genomic_DNA"/>
</dbReference>